<sequence>MYLSSSVEEDQLWFAQDGNDLLVTVDGTSSNLRLTDWFNGATHATLVASDGHQLIDSQVASLVQAMAQFSPPPAGQTSLSPEQRESLMPVIASSWK</sequence>
<dbReference type="EMBL" id="LN899822">
    <property type="protein sequence ID" value="CUV64252.1"/>
    <property type="molecule type" value="Genomic_DNA"/>
</dbReference>
<organism evidence="1">
    <name type="scientific">Ralstonia solanacearum</name>
    <name type="common">Pseudomonas solanacearum</name>
    <dbReference type="NCBI Taxonomy" id="305"/>
    <lineage>
        <taxon>Bacteria</taxon>
        <taxon>Pseudomonadati</taxon>
        <taxon>Pseudomonadota</taxon>
        <taxon>Betaproteobacteria</taxon>
        <taxon>Burkholderiales</taxon>
        <taxon>Burkholderiaceae</taxon>
        <taxon>Ralstonia</taxon>
        <taxon>Ralstonia solanacearum species complex</taxon>
    </lineage>
</organism>
<evidence type="ECO:0000313" key="1">
    <source>
        <dbReference type="EMBL" id="CUV64252.1"/>
    </source>
</evidence>
<protein>
    <recommendedName>
        <fullName evidence="2">Haemolysin-type calcium binding-related domain-containing protein</fullName>
    </recommendedName>
</protein>
<proteinExistence type="predicted"/>
<dbReference type="AlphaFoldDB" id="A0A0S4XJT8"/>
<evidence type="ECO:0008006" key="2">
    <source>
        <dbReference type="Google" id="ProtNLM"/>
    </source>
</evidence>
<gene>
    <name evidence="1" type="ORF">RD1301_v1_5550001</name>
</gene>
<name>A0A0S4XJT8_RALSL</name>
<reference evidence="1" key="1">
    <citation type="submission" date="2015-10" db="EMBL/GenBank/DDBJ databases">
        <authorList>
            <person name="Gilbert D.G."/>
        </authorList>
    </citation>
    <scope>NUCLEOTIDE SEQUENCE</scope>
    <source>
        <strain evidence="1">Phyl III-seqv23</strain>
    </source>
</reference>
<accession>A0A0S4XJT8</accession>